<accession>A0A562SUH3</accession>
<dbReference type="PANTHER" id="PTHR37489:SF1">
    <property type="entry name" value="DUF3500 DOMAIN-CONTAINING PROTEIN"/>
    <property type="match status" value="1"/>
</dbReference>
<dbReference type="InterPro" id="IPR021889">
    <property type="entry name" value="DUF3500"/>
</dbReference>
<feature type="chain" id="PRO_5021852738" evidence="1">
    <location>
        <begin position="20"/>
        <end position="359"/>
    </location>
</feature>
<organism evidence="2 3">
    <name type="scientific">Lacibacter cauensis</name>
    <dbReference type="NCBI Taxonomy" id="510947"/>
    <lineage>
        <taxon>Bacteria</taxon>
        <taxon>Pseudomonadati</taxon>
        <taxon>Bacteroidota</taxon>
        <taxon>Chitinophagia</taxon>
        <taxon>Chitinophagales</taxon>
        <taxon>Chitinophagaceae</taxon>
        <taxon>Lacibacter</taxon>
    </lineage>
</organism>
<evidence type="ECO:0000256" key="1">
    <source>
        <dbReference type="SAM" id="SignalP"/>
    </source>
</evidence>
<evidence type="ECO:0000313" key="2">
    <source>
        <dbReference type="EMBL" id="TWI84989.1"/>
    </source>
</evidence>
<dbReference type="Pfam" id="PF12006">
    <property type="entry name" value="DUF3500"/>
    <property type="match status" value="1"/>
</dbReference>
<keyword evidence="1" id="KW-0732">Signal</keyword>
<evidence type="ECO:0000313" key="3">
    <source>
        <dbReference type="Proteomes" id="UP000316167"/>
    </source>
</evidence>
<reference evidence="2 3" key="1">
    <citation type="journal article" date="2015" name="Stand. Genomic Sci.">
        <title>Genomic Encyclopedia of Bacterial and Archaeal Type Strains, Phase III: the genomes of soil and plant-associated and newly described type strains.</title>
        <authorList>
            <person name="Whitman W.B."/>
            <person name="Woyke T."/>
            <person name="Klenk H.P."/>
            <person name="Zhou Y."/>
            <person name="Lilburn T.G."/>
            <person name="Beck B.J."/>
            <person name="De Vos P."/>
            <person name="Vandamme P."/>
            <person name="Eisen J.A."/>
            <person name="Garrity G."/>
            <person name="Hugenholtz P."/>
            <person name="Kyrpides N.C."/>
        </authorList>
    </citation>
    <scope>NUCLEOTIDE SEQUENCE [LARGE SCALE GENOMIC DNA]</scope>
    <source>
        <strain evidence="2 3">CGMCC 1.7271</strain>
    </source>
</reference>
<protein>
    <submittedName>
        <fullName evidence="2">Uncharacterized protein DUF3500</fullName>
    </submittedName>
</protein>
<dbReference type="PANTHER" id="PTHR37489">
    <property type="entry name" value="DUF3500 DOMAIN-CONTAINING PROTEIN"/>
    <property type="match status" value="1"/>
</dbReference>
<keyword evidence="3" id="KW-1185">Reference proteome</keyword>
<proteinExistence type="predicted"/>
<comment type="caution">
    <text evidence="2">The sequence shown here is derived from an EMBL/GenBank/DDBJ whole genome shotgun (WGS) entry which is preliminary data.</text>
</comment>
<sequence length="359" mass="40695">MSTFSKALLLLCFAVAQFAAVAQKSYNTQIREASSAFIQTLSPLQKKSALLSFDDTARIQWNNLPVGLRARAGISIGDMTEPQRQLLHRILSASLSSQGYLKATGIMHLDNLLNVFVDTAYARKEFNDTVRQFLVNLKWTHRNYYLAFFGSPSDKNFGYKIEGHHLSVNYTFSGDKIAVTPWFIGTDPAEMMMTEYAGWRVLGQEEDLGLQLIHALTPAQQKKATMQADVPGDIITGAETGKRLIDYWGIKGSELTNEQKALLQYIIREYVFNLEYDKASAEYAKIVKAGIDNVYFGWIGPYEESKAHYFILNGPTFLIEFDNAGGPRREGNHIHTIWREKGNEYGEDVLKKHYLQEKH</sequence>
<gene>
    <name evidence="2" type="ORF">IQ13_0142</name>
</gene>
<dbReference type="Proteomes" id="UP000316167">
    <property type="component" value="Unassembled WGS sequence"/>
</dbReference>
<feature type="signal peptide" evidence="1">
    <location>
        <begin position="1"/>
        <end position="19"/>
    </location>
</feature>
<name>A0A562SUH3_9BACT</name>
<dbReference type="OrthoDB" id="581140at2"/>
<dbReference type="RefSeq" id="WP_144883509.1">
    <property type="nucleotide sequence ID" value="NZ_VLLE01000002.1"/>
</dbReference>
<dbReference type="AlphaFoldDB" id="A0A562SUH3"/>
<dbReference type="EMBL" id="VLLE01000002">
    <property type="protein sequence ID" value="TWI84989.1"/>
    <property type="molecule type" value="Genomic_DNA"/>
</dbReference>